<reference evidence="2" key="1">
    <citation type="submission" date="2006-12" db="EMBL/GenBank/DDBJ databases">
        <title>Complete sequence of chromosome 1 of Paracoccus denitrificans PD1222.</title>
        <authorList>
            <person name="Copeland A."/>
            <person name="Lucas S."/>
            <person name="Lapidus A."/>
            <person name="Barry K."/>
            <person name="Detter J.C."/>
            <person name="Glavina del Rio T."/>
            <person name="Hammon N."/>
            <person name="Israni S."/>
            <person name="Dalin E."/>
            <person name="Tice H."/>
            <person name="Pitluck S."/>
            <person name="Munk A.C."/>
            <person name="Brettin T."/>
            <person name="Bruce D."/>
            <person name="Han C."/>
            <person name="Tapia R."/>
            <person name="Gilna P."/>
            <person name="Schmutz J."/>
            <person name="Larimer F."/>
            <person name="Land M."/>
            <person name="Hauser L."/>
            <person name="Kyrpides N."/>
            <person name="Lykidis A."/>
            <person name="Spiro S."/>
            <person name="Richardson D.J."/>
            <person name="Moir J.W.B."/>
            <person name="Ferguson S.J."/>
            <person name="van Spanning R.J.M."/>
            <person name="Richardson P."/>
        </authorList>
    </citation>
    <scope>NUCLEOTIDE SEQUENCE [LARGE SCALE GENOMIC DNA]</scope>
    <source>
        <strain evidence="2">Pd 1222</strain>
    </source>
</reference>
<organism evidence="1 2">
    <name type="scientific">Paracoccus denitrificans (strain Pd 1222)</name>
    <dbReference type="NCBI Taxonomy" id="318586"/>
    <lineage>
        <taxon>Bacteria</taxon>
        <taxon>Pseudomonadati</taxon>
        <taxon>Pseudomonadota</taxon>
        <taxon>Alphaproteobacteria</taxon>
        <taxon>Rhodobacterales</taxon>
        <taxon>Paracoccaceae</taxon>
        <taxon>Paracoccus</taxon>
    </lineage>
</organism>
<dbReference type="HOGENOM" id="CLU_094527_1_0_5"/>
<protein>
    <recommendedName>
        <fullName evidence="3">DUF1080 domain-containing protein</fullName>
    </recommendedName>
</protein>
<accession>A1AYI0</accession>
<proteinExistence type="predicted"/>
<evidence type="ECO:0008006" key="3">
    <source>
        <dbReference type="Google" id="ProtNLM"/>
    </source>
</evidence>
<sequence>MQFTLQGVFLTETTYQGRPAFQVTMPASATQDPAREALSDRDFMAWVPMDFGDGTIEVDVASVLAPDAPDYARGFIGLAFRIGADNSFESIYLRPANARVDDQVRRNHTVQYVAYPEYPFPRLRREEPEKYETHVDIGLAEWIRMRIELQGTTARLFINDAPHPTLVVSDMKLGGAQRGGVGLWIEAGTIGYFSNLRITPVR</sequence>
<keyword evidence="2" id="KW-1185">Reference proteome</keyword>
<gene>
    <name evidence="1" type="ordered locus">Pden_0210</name>
</gene>
<dbReference type="EnsemblBacteria" id="ABL68324">
    <property type="protein sequence ID" value="ABL68324"/>
    <property type="gene ID" value="Pden_0210"/>
</dbReference>
<name>A1AYI0_PARDP</name>
<evidence type="ECO:0000313" key="2">
    <source>
        <dbReference type="Proteomes" id="UP000000361"/>
    </source>
</evidence>
<evidence type="ECO:0000313" key="1">
    <source>
        <dbReference type="EMBL" id="ABL68324.1"/>
    </source>
</evidence>
<dbReference type="eggNOG" id="COG3403">
    <property type="taxonomic scope" value="Bacteria"/>
</dbReference>
<dbReference type="KEGG" id="pde:Pden_0210"/>
<dbReference type="GeneID" id="93451437"/>
<dbReference type="Gene3D" id="2.60.120.560">
    <property type="entry name" value="Exo-inulinase, domain 1"/>
    <property type="match status" value="1"/>
</dbReference>
<dbReference type="RefSeq" id="WP_011746557.1">
    <property type="nucleotide sequence ID" value="NC_008686.1"/>
</dbReference>
<dbReference type="OrthoDB" id="118532at2"/>
<dbReference type="EMBL" id="CP000489">
    <property type="protein sequence ID" value="ABL68324.1"/>
    <property type="molecule type" value="Genomic_DNA"/>
</dbReference>
<dbReference type="Proteomes" id="UP000000361">
    <property type="component" value="Chromosome 1"/>
</dbReference>
<dbReference type="AlphaFoldDB" id="A1AYI0"/>